<dbReference type="InterPro" id="IPR041667">
    <property type="entry name" value="Cupin_8"/>
</dbReference>
<dbReference type="SMART" id="SM00558">
    <property type="entry name" value="JmjC"/>
    <property type="match status" value="1"/>
</dbReference>
<protein>
    <submittedName>
        <fullName evidence="2">HSPB1-associated protein 1 (27 kDa heat shock protein-associated protein 1) (Protein associated with small stress protein 1)</fullName>
    </submittedName>
</protein>
<dbReference type="SUPFAM" id="SSF51197">
    <property type="entry name" value="Clavaminate synthase-like"/>
    <property type="match status" value="1"/>
</dbReference>
<evidence type="ECO:0000259" key="1">
    <source>
        <dbReference type="PROSITE" id="PS51184"/>
    </source>
</evidence>
<feature type="domain" description="JmjC" evidence="1">
    <location>
        <begin position="283"/>
        <end position="432"/>
    </location>
</feature>
<reference evidence="2 3" key="1">
    <citation type="submission" date="2024-02" db="EMBL/GenBank/DDBJ databases">
        <authorList>
            <person name="Chen Y."/>
            <person name="Shah S."/>
            <person name="Dougan E. K."/>
            <person name="Thang M."/>
            <person name="Chan C."/>
        </authorList>
    </citation>
    <scope>NUCLEOTIDE SEQUENCE [LARGE SCALE GENOMIC DNA]</scope>
</reference>
<name>A0ABP0I918_9DINO</name>
<comment type="caution">
    <text evidence="2">The sequence shown here is derived from an EMBL/GenBank/DDBJ whole genome shotgun (WGS) entry which is preliminary data.</text>
</comment>
<accession>A0ABP0I918</accession>
<dbReference type="EMBL" id="CAXAMM010003158">
    <property type="protein sequence ID" value="CAK8998798.1"/>
    <property type="molecule type" value="Genomic_DNA"/>
</dbReference>
<evidence type="ECO:0000313" key="2">
    <source>
        <dbReference type="EMBL" id="CAK8998798.1"/>
    </source>
</evidence>
<dbReference type="InterPro" id="IPR003347">
    <property type="entry name" value="JmjC_dom"/>
</dbReference>
<keyword evidence="2" id="KW-0346">Stress response</keyword>
<organism evidence="2 3">
    <name type="scientific">Durusdinium trenchii</name>
    <dbReference type="NCBI Taxonomy" id="1381693"/>
    <lineage>
        <taxon>Eukaryota</taxon>
        <taxon>Sar</taxon>
        <taxon>Alveolata</taxon>
        <taxon>Dinophyceae</taxon>
        <taxon>Suessiales</taxon>
        <taxon>Symbiodiniaceae</taxon>
        <taxon>Durusdinium</taxon>
    </lineage>
</organism>
<keyword evidence="3" id="KW-1185">Reference proteome</keyword>
<dbReference type="Gene3D" id="2.60.120.650">
    <property type="entry name" value="Cupin"/>
    <property type="match status" value="1"/>
</dbReference>
<sequence>MPVISNAGRAGGVVLFLDDTEVAPWLLVPLPPGVRCVMAPRTDTPAPRGFACLRLEGLKGPAAEELQERLGCRVDGPVNPLELHLAAQLSRRNLDQCDLKELIAATVSTLEDAVGESVREALCAIACSRVGLHDEDGPREQEGFGQLRCVDGSFLQSYDDFERLRERSDEPLLIRQAAFTFEASRFSLDHLAEELKDLTLPQKSLSAKQGGNTSQCTLLVADQGGDAVMSAKPHLWNPQGCSFRTLAEKIRHGLYLTTRSGKARVRRVDEELFYDKVEDPDGKDVLVEAFVARVPVPLLLPKDLGCQVAFWMGTTGNNFGLHSDLFTEQFLCQHQGVKEVLLLLPEDAAIVQPFPFLESPLFYKSRARTVDNLTLSNAKCFRVVLEPGDVLFIPLFWWHEVRTLQGPAVSTTYRFHTEDAERFLKVMNAFYQFHKNALEYGSGQLAAHIRSFFVHALVERPSPRGVSRAWCSLCAVGVLGFLLGFGVARRARLTAMGFAPAVSPAPGGLHAWSVIVNGLAPLLVREDTGCFKLKPLLLQAVEPSSGRALWHQRLANFFHALPEPKRRVEACYHFWRLNDTSSLLRCITEWTMFETLERAHRPALLDYCRAIGGYATMRRALSKADTASLHQRIVIGRFFSHVGEFAAAKEALLQAKPEAAASENPADLGQVCTLIAENEIRYWDSLRNWGSPGALKDLMECSRTAVDIFRRELERCDRMSTRVEYAQALSRWANGCFKISCVINMVMAYSFLSKADEAIQEVEDLFKGCPPSKVLGRAVLVRGVSKLVLGHNRQRYRLPHRDILVEAAHLLMRAEEILVHAAGEVNEGSIYTHGNLSELYLHDVGHVPLALLHNTKSCLVGLKLWGPEHPNVERKLREFAAILGAVGFGSHVDAVLAGDLQALEEMLRVFTSQEQLLQIDLREWEREEDAAALDYASRRWAPEAPHMDPELVEVCAQNRLARTEKNPLLAGWTHCNVTQDLWDRSSENAPEFSQLPITDSE</sequence>
<dbReference type="Pfam" id="PF13621">
    <property type="entry name" value="Cupin_8"/>
    <property type="match status" value="1"/>
</dbReference>
<gene>
    <name evidence="2" type="ORF">SCF082_LOCUS5783</name>
</gene>
<dbReference type="PANTHER" id="PTHR12461:SF105">
    <property type="entry name" value="HYPOXIA-INDUCIBLE FACTOR 1-ALPHA INHIBITOR"/>
    <property type="match status" value="1"/>
</dbReference>
<proteinExistence type="predicted"/>
<dbReference type="PANTHER" id="PTHR12461">
    <property type="entry name" value="HYPOXIA-INDUCIBLE FACTOR 1 ALPHA INHIBITOR-RELATED"/>
    <property type="match status" value="1"/>
</dbReference>
<evidence type="ECO:0000313" key="3">
    <source>
        <dbReference type="Proteomes" id="UP001642464"/>
    </source>
</evidence>
<dbReference type="Proteomes" id="UP001642464">
    <property type="component" value="Unassembled WGS sequence"/>
</dbReference>
<dbReference type="PROSITE" id="PS51184">
    <property type="entry name" value="JMJC"/>
    <property type="match status" value="1"/>
</dbReference>